<proteinExistence type="predicted"/>
<comment type="caution">
    <text evidence="1">The sequence shown here is derived from an EMBL/GenBank/DDBJ whole genome shotgun (WGS) entry which is preliminary data.</text>
</comment>
<reference evidence="1 2" key="1">
    <citation type="submission" date="2024-06" db="EMBL/GenBank/DDBJ databases">
        <title>The Natural Products Discovery Center: Release of the First 8490 Sequenced Strains for Exploring Actinobacteria Biosynthetic Diversity.</title>
        <authorList>
            <person name="Kalkreuter E."/>
            <person name="Kautsar S.A."/>
            <person name="Yang D."/>
            <person name="Bader C.D."/>
            <person name="Teijaro C.N."/>
            <person name="Fluegel L."/>
            <person name="Davis C.M."/>
            <person name="Simpson J.R."/>
            <person name="Lauterbach L."/>
            <person name="Steele A.D."/>
            <person name="Gui C."/>
            <person name="Meng S."/>
            <person name="Li G."/>
            <person name="Viehrig K."/>
            <person name="Ye F."/>
            <person name="Su P."/>
            <person name="Kiefer A.F."/>
            <person name="Nichols A."/>
            <person name="Cepeda A.J."/>
            <person name="Yan W."/>
            <person name="Fan B."/>
            <person name="Jiang Y."/>
            <person name="Adhikari A."/>
            <person name="Zheng C.-J."/>
            <person name="Schuster L."/>
            <person name="Cowan T.M."/>
            <person name="Smanski M.J."/>
            <person name="Chevrette M.G."/>
            <person name="De Carvalho L.P.S."/>
            <person name="Shen B."/>
        </authorList>
    </citation>
    <scope>NUCLEOTIDE SEQUENCE [LARGE SCALE GENOMIC DNA]</scope>
    <source>
        <strain evidence="1 2">NPDC050100</strain>
    </source>
</reference>
<name>A0ABV3GSN8_MICGL</name>
<dbReference type="Proteomes" id="UP001551675">
    <property type="component" value="Unassembled WGS sequence"/>
</dbReference>
<dbReference type="RefSeq" id="WP_358141518.1">
    <property type="nucleotide sequence ID" value="NZ_JBFALK010000033.1"/>
</dbReference>
<protein>
    <submittedName>
        <fullName evidence="1">Uncharacterized protein</fullName>
    </submittedName>
</protein>
<gene>
    <name evidence="1" type="ORF">AB0I59_39160</name>
</gene>
<dbReference type="EMBL" id="JBFALK010000033">
    <property type="protein sequence ID" value="MEV0974646.1"/>
    <property type="molecule type" value="Genomic_DNA"/>
</dbReference>
<sequence>MVVGQEVLRLDKTTAKVEATRYYIHDTVAVAVRTTTAVRAAPASGCRAVR</sequence>
<accession>A0ABV3GSN8</accession>
<evidence type="ECO:0000313" key="2">
    <source>
        <dbReference type="Proteomes" id="UP001551675"/>
    </source>
</evidence>
<keyword evidence="2" id="KW-1185">Reference proteome</keyword>
<evidence type="ECO:0000313" key="1">
    <source>
        <dbReference type="EMBL" id="MEV0974646.1"/>
    </source>
</evidence>
<organism evidence="1 2">
    <name type="scientific">Microtetraspora glauca</name>
    <dbReference type="NCBI Taxonomy" id="1996"/>
    <lineage>
        <taxon>Bacteria</taxon>
        <taxon>Bacillati</taxon>
        <taxon>Actinomycetota</taxon>
        <taxon>Actinomycetes</taxon>
        <taxon>Streptosporangiales</taxon>
        <taxon>Streptosporangiaceae</taxon>
        <taxon>Microtetraspora</taxon>
    </lineage>
</organism>